<dbReference type="RefSeq" id="WP_105337039.1">
    <property type="nucleotide sequence ID" value="NZ_PUHZ01000019.1"/>
</dbReference>
<gene>
    <name evidence="2" type="ORF">C5Y93_19075</name>
</gene>
<evidence type="ECO:0008006" key="4">
    <source>
        <dbReference type="Google" id="ProtNLM"/>
    </source>
</evidence>
<evidence type="ECO:0000256" key="1">
    <source>
        <dbReference type="SAM" id="Phobius"/>
    </source>
</evidence>
<dbReference type="AlphaFoldDB" id="A0A2S8GJ94"/>
<comment type="caution">
    <text evidence="2">The sequence shown here is derived from an EMBL/GenBank/DDBJ whole genome shotgun (WGS) entry which is preliminary data.</text>
</comment>
<keyword evidence="1" id="KW-0472">Membrane</keyword>
<name>A0A2S8GJ94_9BACT</name>
<keyword evidence="1" id="KW-0812">Transmembrane</keyword>
<accession>A0A2S8GJ94</accession>
<dbReference type="InterPro" id="IPR021727">
    <property type="entry name" value="DUF3299"/>
</dbReference>
<feature type="transmembrane region" description="Helical" evidence="1">
    <location>
        <begin position="33"/>
        <end position="65"/>
    </location>
</feature>
<dbReference type="Gene3D" id="2.40.50.870">
    <property type="entry name" value="Protein of unknown function (DUF3299)"/>
    <property type="match status" value="1"/>
</dbReference>
<evidence type="ECO:0000313" key="3">
    <source>
        <dbReference type="Proteomes" id="UP000237819"/>
    </source>
</evidence>
<evidence type="ECO:0000313" key="2">
    <source>
        <dbReference type="EMBL" id="PQO44512.1"/>
    </source>
</evidence>
<sequence length="230" mass="25116">MSTTSEPTPAFSGDVDPAMYEQYRSISSLAVTALLIGLVSLVAILAFPLIPISLAGIALGIWAAVSVRKNQATQTGFPLAIIGIVLSVTTLCAGTSRYVYEEYINLPEGYEVVAFGLLQKQPDQPIGQPVPDSALELNGKKVLLRGYVYPHSERTNLTRFVMVPDFDTCCFGGQPALTDMVEVRLTGDKTVDFSYNRRKIGGTLRVHTDLKKIEDLTGVFYELEADYVDN</sequence>
<dbReference type="EMBL" id="PUHZ01000019">
    <property type="protein sequence ID" value="PQO44512.1"/>
    <property type="molecule type" value="Genomic_DNA"/>
</dbReference>
<reference evidence="2 3" key="1">
    <citation type="submission" date="2018-02" db="EMBL/GenBank/DDBJ databases">
        <title>Comparative genomes isolates from brazilian mangrove.</title>
        <authorList>
            <person name="Araujo J.E."/>
            <person name="Taketani R.G."/>
            <person name="Silva M.C.P."/>
            <person name="Loureco M.V."/>
            <person name="Andreote F.D."/>
        </authorList>
    </citation>
    <scope>NUCLEOTIDE SEQUENCE [LARGE SCALE GENOMIC DNA]</scope>
    <source>
        <strain evidence="2 3">Nap-Phe MGV</strain>
    </source>
</reference>
<dbReference type="OrthoDB" id="279013at2"/>
<dbReference type="Proteomes" id="UP000237819">
    <property type="component" value="Unassembled WGS sequence"/>
</dbReference>
<organism evidence="2 3">
    <name type="scientific">Blastopirellula marina</name>
    <dbReference type="NCBI Taxonomy" id="124"/>
    <lineage>
        <taxon>Bacteria</taxon>
        <taxon>Pseudomonadati</taxon>
        <taxon>Planctomycetota</taxon>
        <taxon>Planctomycetia</taxon>
        <taxon>Pirellulales</taxon>
        <taxon>Pirellulaceae</taxon>
        <taxon>Blastopirellula</taxon>
    </lineage>
</organism>
<proteinExistence type="predicted"/>
<keyword evidence="1" id="KW-1133">Transmembrane helix</keyword>
<protein>
    <recommendedName>
        <fullName evidence="4">DUF3299 domain-containing protein</fullName>
    </recommendedName>
</protein>
<feature type="transmembrane region" description="Helical" evidence="1">
    <location>
        <begin position="77"/>
        <end position="100"/>
    </location>
</feature>
<dbReference type="Pfam" id="PF11736">
    <property type="entry name" value="DUF3299"/>
    <property type="match status" value="1"/>
</dbReference>